<organism evidence="3 4">
    <name type="scientific">Trichinella zimbabwensis</name>
    <dbReference type="NCBI Taxonomy" id="268475"/>
    <lineage>
        <taxon>Eukaryota</taxon>
        <taxon>Metazoa</taxon>
        <taxon>Ecdysozoa</taxon>
        <taxon>Nematoda</taxon>
        <taxon>Enoplea</taxon>
        <taxon>Dorylaimia</taxon>
        <taxon>Trichinellida</taxon>
        <taxon>Trichinellidae</taxon>
        <taxon>Trichinella</taxon>
    </lineage>
</organism>
<proteinExistence type="predicted"/>
<dbReference type="Pfam" id="PF00441">
    <property type="entry name" value="Acyl-CoA_dh_1"/>
    <property type="match status" value="1"/>
</dbReference>
<dbReference type="InterPro" id="IPR036250">
    <property type="entry name" value="AcylCo_DH-like_C"/>
</dbReference>
<evidence type="ECO:0000256" key="1">
    <source>
        <dbReference type="ARBA" id="ARBA00022630"/>
    </source>
</evidence>
<dbReference type="InterPro" id="IPR009075">
    <property type="entry name" value="AcylCo_DH/oxidase_C"/>
</dbReference>
<dbReference type="EMBL" id="JYDP01001375">
    <property type="protein sequence ID" value="KRY98428.1"/>
    <property type="molecule type" value="Genomic_DNA"/>
</dbReference>
<gene>
    <name evidence="3" type="primary">ACADSB</name>
    <name evidence="3" type="ORF">T11_6075</name>
</gene>
<feature type="domain" description="Acyl-CoA dehydrogenase/oxidase C-terminal" evidence="2">
    <location>
        <begin position="1"/>
        <end position="31"/>
    </location>
</feature>
<name>A0A0V1GJU5_9BILA</name>
<dbReference type="AlphaFoldDB" id="A0A0V1GJU5"/>
<evidence type="ECO:0000313" key="4">
    <source>
        <dbReference type="Proteomes" id="UP000055024"/>
    </source>
</evidence>
<accession>A0A0V1GJU5</accession>
<dbReference type="GO" id="GO:0016627">
    <property type="term" value="F:oxidoreductase activity, acting on the CH-CH group of donors"/>
    <property type="evidence" value="ECO:0007669"/>
    <property type="project" value="InterPro"/>
</dbReference>
<dbReference type="Proteomes" id="UP000055024">
    <property type="component" value="Unassembled WGS sequence"/>
</dbReference>
<keyword evidence="1" id="KW-0285">Flavoprotein</keyword>
<dbReference type="STRING" id="268475.A0A0V1GJU5"/>
<dbReference type="Gene3D" id="1.20.140.10">
    <property type="entry name" value="Butyryl-CoA Dehydrogenase, subunit A, domain 3"/>
    <property type="match status" value="1"/>
</dbReference>
<reference evidence="3 4" key="1">
    <citation type="submission" date="2015-01" db="EMBL/GenBank/DDBJ databases">
        <title>Evolution of Trichinella species and genotypes.</title>
        <authorList>
            <person name="Korhonen P.K."/>
            <person name="Edoardo P."/>
            <person name="Giuseppe L.R."/>
            <person name="Gasser R.B."/>
        </authorList>
    </citation>
    <scope>NUCLEOTIDE SEQUENCE [LARGE SCALE GENOMIC DNA]</scope>
    <source>
        <strain evidence="3">ISS1029</strain>
    </source>
</reference>
<comment type="caution">
    <text evidence="3">The sequence shown here is derived from an EMBL/GenBank/DDBJ whole genome shotgun (WGS) entry which is preliminary data.</text>
</comment>
<sequence length="34" mass="3981">MIGIAQGCLDRTIPYLKERKQFGRHIFDFQVGLE</sequence>
<evidence type="ECO:0000259" key="2">
    <source>
        <dbReference type="Pfam" id="PF00441"/>
    </source>
</evidence>
<keyword evidence="4" id="KW-1185">Reference proteome</keyword>
<protein>
    <submittedName>
        <fullName evidence="3">Short/branched chain specific acyl-CoA dehydrogenase, mitochondrial</fullName>
    </submittedName>
</protein>
<evidence type="ECO:0000313" key="3">
    <source>
        <dbReference type="EMBL" id="KRY98428.1"/>
    </source>
</evidence>
<dbReference type="SUPFAM" id="SSF47203">
    <property type="entry name" value="Acyl-CoA dehydrogenase C-terminal domain-like"/>
    <property type="match status" value="1"/>
</dbReference>
<dbReference type="OrthoDB" id="10254877at2759"/>